<accession>A0A8J2W440</accession>
<name>A0A8J2W440_9NEOP</name>
<dbReference type="OrthoDB" id="7234983at2759"/>
<evidence type="ECO:0000313" key="3">
    <source>
        <dbReference type="Proteomes" id="UP000789524"/>
    </source>
</evidence>
<dbReference type="Proteomes" id="UP000789524">
    <property type="component" value="Unassembled WGS sequence"/>
</dbReference>
<sequence>MAKMMHLLNLFVLFLISTVSAADEIDESCFEMFDPEDLENECCETDFEINDESEEEEDFSDCLNDFSTDEAKCETIKCYYKHDGVWKDDGIDDDAVKTKLQKSDSKNPPAQKAAERIMKYCLNGKYMKYGTDDDCPSVKYFLCSYINTVVECDSWNKNETCAKHSENASKCKASLG</sequence>
<proteinExistence type="predicted"/>
<evidence type="ECO:0000256" key="1">
    <source>
        <dbReference type="SAM" id="SignalP"/>
    </source>
</evidence>
<keyword evidence="3" id="KW-1185">Reference proteome</keyword>
<gene>
    <name evidence="2" type="ORF">DCHRY22_LOCUS7191</name>
</gene>
<evidence type="ECO:0000313" key="2">
    <source>
        <dbReference type="EMBL" id="CAG9566575.1"/>
    </source>
</evidence>
<feature type="signal peptide" evidence="1">
    <location>
        <begin position="1"/>
        <end position="21"/>
    </location>
</feature>
<dbReference type="AlphaFoldDB" id="A0A8J2W440"/>
<organism evidence="2 3">
    <name type="scientific">Danaus chrysippus</name>
    <name type="common">African queen</name>
    <dbReference type="NCBI Taxonomy" id="151541"/>
    <lineage>
        <taxon>Eukaryota</taxon>
        <taxon>Metazoa</taxon>
        <taxon>Ecdysozoa</taxon>
        <taxon>Arthropoda</taxon>
        <taxon>Hexapoda</taxon>
        <taxon>Insecta</taxon>
        <taxon>Pterygota</taxon>
        <taxon>Neoptera</taxon>
        <taxon>Endopterygota</taxon>
        <taxon>Lepidoptera</taxon>
        <taxon>Glossata</taxon>
        <taxon>Ditrysia</taxon>
        <taxon>Papilionoidea</taxon>
        <taxon>Nymphalidae</taxon>
        <taxon>Danainae</taxon>
        <taxon>Danaini</taxon>
        <taxon>Danaina</taxon>
        <taxon>Danaus</taxon>
        <taxon>Anosia</taxon>
    </lineage>
</organism>
<comment type="caution">
    <text evidence="2">The sequence shown here is derived from an EMBL/GenBank/DDBJ whole genome shotgun (WGS) entry which is preliminary data.</text>
</comment>
<feature type="chain" id="PRO_5035321733" evidence="1">
    <location>
        <begin position="22"/>
        <end position="176"/>
    </location>
</feature>
<dbReference type="EMBL" id="CAKASE010000057">
    <property type="protein sequence ID" value="CAG9566575.1"/>
    <property type="molecule type" value="Genomic_DNA"/>
</dbReference>
<keyword evidence="1" id="KW-0732">Signal</keyword>
<reference evidence="2" key="1">
    <citation type="submission" date="2021-09" db="EMBL/GenBank/DDBJ databases">
        <authorList>
            <person name="Martin H S."/>
        </authorList>
    </citation>
    <scope>NUCLEOTIDE SEQUENCE</scope>
</reference>
<protein>
    <submittedName>
        <fullName evidence="2">(African queen) hypothetical protein</fullName>
    </submittedName>
</protein>